<dbReference type="InterPro" id="IPR010730">
    <property type="entry name" value="HET"/>
</dbReference>
<feature type="domain" description="Heterokaryon incompatibility" evidence="1">
    <location>
        <begin position="122"/>
        <end position="287"/>
    </location>
</feature>
<dbReference type="AlphaFoldDB" id="A0A2V1E764"/>
<evidence type="ECO:0000259" key="1">
    <source>
        <dbReference type="Pfam" id="PF06985"/>
    </source>
</evidence>
<dbReference type="EMBL" id="KZ805316">
    <property type="protein sequence ID" value="PVI05130.1"/>
    <property type="molecule type" value="Genomic_DNA"/>
</dbReference>
<dbReference type="OrthoDB" id="270167at2759"/>
<dbReference type="PANTHER" id="PTHR24148">
    <property type="entry name" value="ANKYRIN REPEAT DOMAIN-CONTAINING PROTEIN 39 HOMOLOG-RELATED"/>
    <property type="match status" value="1"/>
</dbReference>
<evidence type="ECO:0000313" key="2">
    <source>
        <dbReference type="EMBL" id="PVI05130.1"/>
    </source>
</evidence>
<proteinExistence type="predicted"/>
<dbReference type="Pfam" id="PF06985">
    <property type="entry name" value="HET"/>
    <property type="match status" value="1"/>
</dbReference>
<dbReference type="Proteomes" id="UP000244855">
    <property type="component" value="Unassembled WGS sequence"/>
</dbReference>
<keyword evidence="3" id="KW-1185">Reference proteome</keyword>
<accession>A0A2V1E764</accession>
<dbReference type="PANTHER" id="PTHR24148:SF82">
    <property type="entry name" value="HETEROKARYON INCOMPATIBILITY DOMAIN-CONTAINING PROTEIN"/>
    <property type="match status" value="1"/>
</dbReference>
<name>A0A2V1E764_9PLEO</name>
<gene>
    <name evidence="2" type="ORF">DM02DRAFT_688097</name>
</gene>
<sequence length="851" mass="95167">MEAPNHDSFVQSTAGRHCEFFNFDGDELDTSELQVRIINPATTQRLLYPQHSHYHSNNPPTAFAVENNIDNEDDDAETLLSNLRRIAPSVAKDFVTKSSYKSSLQFKLVYDFDDLAVREPSYIAISYAWKKAHRLTPQKIVSPVGDLPFGWVQTVEQFPLPTSKGLFMGVLNEREEGEGLWFDQVCIDQENEAEKAVTIGVMDRIYRNARMVVVVLDDIATTWDELVFLQRYVRQFDMLADYGTNQQLRQPNQGLHPPFMERNFLFWSFVEKVLDSIWFSSAWCHHEMRLGTNHVFLVSCPAAASYQGGQGLCTVVRFTGHFLVHMLLLAAETTSHIPSRQAQIQSLLHVFGRILQTELHHNDSDTIQSNTSTKPSKALLVPNRVSLVPTITEVFQLKAGGNPRLPEHLRRLDANRDKISIALNIANFPLALKPIMKVQRPSLEDETFRMLLLAALAAGDPLALCTTGTPLKLHDGSVSWLNRPSPLDHRYSRHANPGSMNPFLPRYDLENMTQGSDGHAEYIQLELIFLERVPPPYTHAEMPSRRAACIIRLCEVHTVQSSNALWSVVMPHDSYTRYRQQYQRTRINRIKSIFIETLTCAFECGLEWLIDAATIAQQQSPQLLPKTPLASLIETHLTTIFTPSIPFNIYLSHTPLPQKLTSFALLLDILGDLITAGIPWASGGTEATHGPLVVTLPKPYRDPQPKITEANNKAVLFVPFTNAKTQLIAVPKALSGLQYKPFPRAWVLTPKAGLNAEYCPMSPPRDSAYSLGFGGGTSSSMVFIDERVIEGSVAGSGLTGQKAIRWVLGGKGVLLPGKGFHWELARVGNYDGTGSSLGRPHWIYGAGVDDR</sequence>
<protein>
    <recommendedName>
        <fullName evidence="1">Heterokaryon incompatibility domain-containing protein</fullName>
    </recommendedName>
</protein>
<evidence type="ECO:0000313" key="3">
    <source>
        <dbReference type="Proteomes" id="UP000244855"/>
    </source>
</evidence>
<reference evidence="2 3" key="1">
    <citation type="journal article" date="2018" name="Sci. Rep.">
        <title>Comparative genomics provides insights into the lifestyle and reveals functional heterogeneity of dark septate endophytic fungi.</title>
        <authorList>
            <person name="Knapp D.G."/>
            <person name="Nemeth J.B."/>
            <person name="Barry K."/>
            <person name="Hainaut M."/>
            <person name="Henrissat B."/>
            <person name="Johnson J."/>
            <person name="Kuo A."/>
            <person name="Lim J.H.P."/>
            <person name="Lipzen A."/>
            <person name="Nolan M."/>
            <person name="Ohm R.A."/>
            <person name="Tamas L."/>
            <person name="Grigoriev I.V."/>
            <person name="Spatafora J.W."/>
            <person name="Nagy L.G."/>
            <person name="Kovacs G.M."/>
        </authorList>
    </citation>
    <scope>NUCLEOTIDE SEQUENCE [LARGE SCALE GENOMIC DNA]</scope>
    <source>
        <strain evidence="2 3">DSE2036</strain>
    </source>
</reference>
<dbReference type="InterPro" id="IPR052895">
    <property type="entry name" value="HetReg/Transcr_Mod"/>
</dbReference>
<organism evidence="2 3">
    <name type="scientific">Periconia macrospinosa</name>
    <dbReference type="NCBI Taxonomy" id="97972"/>
    <lineage>
        <taxon>Eukaryota</taxon>
        <taxon>Fungi</taxon>
        <taxon>Dikarya</taxon>
        <taxon>Ascomycota</taxon>
        <taxon>Pezizomycotina</taxon>
        <taxon>Dothideomycetes</taxon>
        <taxon>Pleosporomycetidae</taxon>
        <taxon>Pleosporales</taxon>
        <taxon>Massarineae</taxon>
        <taxon>Periconiaceae</taxon>
        <taxon>Periconia</taxon>
    </lineage>
</organism>
<dbReference type="STRING" id="97972.A0A2V1E764"/>